<dbReference type="InterPro" id="IPR001478">
    <property type="entry name" value="PDZ"/>
</dbReference>
<reference evidence="8" key="1">
    <citation type="submission" date="2017-09" db="EMBL/GenBank/DDBJ databases">
        <title>Depth-based differentiation of microbial function through sediment-hosted aquifers and enrichment of novel symbionts in the deep terrestrial subsurface.</title>
        <authorList>
            <person name="Probst A.J."/>
            <person name="Ladd B."/>
            <person name="Jarett J.K."/>
            <person name="Geller-Mcgrath D.E."/>
            <person name="Sieber C.M.K."/>
            <person name="Emerson J.B."/>
            <person name="Anantharaman K."/>
            <person name="Thomas B.C."/>
            <person name="Malmstrom R."/>
            <person name="Stieglmeier M."/>
            <person name="Klingl A."/>
            <person name="Woyke T."/>
            <person name="Ryan C.M."/>
            <person name="Banfield J.F."/>
        </authorList>
    </citation>
    <scope>NUCLEOTIDE SEQUENCE [LARGE SCALE GENOMIC DNA]</scope>
</reference>
<organism evidence="7 8">
    <name type="scientific">Candidatus Uhrbacteria bacterium CG_4_10_14_0_8_um_filter_58_22</name>
    <dbReference type="NCBI Taxonomy" id="1975029"/>
    <lineage>
        <taxon>Bacteria</taxon>
        <taxon>Candidatus Uhriibacteriota</taxon>
    </lineage>
</organism>
<dbReference type="PANTHER" id="PTHR32060">
    <property type="entry name" value="TAIL-SPECIFIC PROTEASE"/>
    <property type="match status" value="1"/>
</dbReference>
<keyword evidence="4 5" id="KW-0720">Serine protease</keyword>
<evidence type="ECO:0000259" key="6">
    <source>
        <dbReference type="PROSITE" id="PS50106"/>
    </source>
</evidence>
<dbReference type="GO" id="GO:0030288">
    <property type="term" value="C:outer membrane-bounded periplasmic space"/>
    <property type="evidence" value="ECO:0007669"/>
    <property type="project" value="TreeGrafter"/>
</dbReference>
<dbReference type="InterPro" id="IPR004447">
    <property type="entry name" value="Peptidase_S41A"/>
</dbReference>
<dbReference type="SMART" id="SM00245">
    <property type="entry name" value="TSPc"/>
    <property type="match status" value="1"/>
</dbReference>
<dbReference type="CDD" id="cd07560">
    <property type="entry name" value="Peptidase_S41_CPP"/>
    <property type="match status" value="1"/>
</dbReference>
<dbReference type="Gene3D" id="3.90.226.10">
    <property type="entry name" value="2-enoyl-CoA Hydratase, Chain A, domain 1"/>
    <property type="match status" value="1"/>
</dbReference>
<comment type="caution">
    <text evidence="7">The sequence shown here is derived from an EMBL/GenBank/DDBJ whole genome shotgun (WGS) entry which is preliminary data.</text>
</comment>
<dbReference type="SMART" id="SM00228">
    <property type="entry name" value="PDZ"/>
    <property type="match status" value="1"/>
</dbReference>
<dbReference type="InterPro" id="IPR036034">
    <property type="entry name" value="PDZ_sf"/>
</dbReference>
<dbReference type="Pfam" id="PF03572">
    <property type="entry name" value="Peptidase_S41"/>
    <property type="match status" value="1"/>
</dbReference>
<feature type="domain" description="PDZ" evidence="6">
    <location>
        <begin position="126"/>
        <end position="194"/>
    </location>
</feature>
<protein>
    <submittedName>
        <fullName evidence="7">S41 family peptidase</fullName>
    </submittedName>
</protein>
<dbReference type="InterPro" id="IPR005151">
    <property type="entry name" value="Tail-specific_protease"/>
</dbReference>
<dbReference type="PROSITE" id="PS50106">
    <property type="entry name" value="PDZ"/>
    <property type="match status" value="1"/>
</dbReference>
<dbReference type="SUPFAM" id="SSF50156">
    <property type="entry name" value="PDZ domain-like"/>
    <property type="match status" value="1"/>
</dbReference>
<dbReference type="Pfam" id="PF22694">
    <property type="entry name" value="CtpB_N-like"/>
    <property type="match status" value="1"/>
</dbReference>
<dbReference type="Gene3D" id="2.30.42.10">
    <property type="match status" value="1"/>
</dbReference>
<dbReference type="SUPFAM" id="SSF52096">
    <property type="entry name" value="ClpP/crotonase"/>
    <property type="match status" value="1"/>
</dbReference>
<dbReference type="InterPro" id="IPR041489">
    <property type="entry name" value="PDZ_6"/>
</dbReference>
<dbReference type="InterPro" id="IPR055210">
    <property type="entry name" value="CtpA/B_N"/>
</dbReference>
<dbReference type="GO" id="GO:0008236">
    <property type="term" value="F:serine-type peptidase activity"/>
    <property type="evidence" value="ECO:0007669"/>
    <property type="project" value="UniProtKB-KW"/>
</dbReference>
<dbReference type="Gene3D" id="3.30.750.44">
    <property type="match status" value="1"/>
</dbReference>
<keyword evidence="2 5" id="KW-0645">Protease</keyword>
<evidence type="ECO:0000256" key="2">
    <source>
        <dbReference type="ARBA" id="ARBA00022670"/>
    </source>
</evidence>
<comment type="similarity">
    <text evidence="1 5">Belongs to the peptidase S41A family.</text>
</comment>
<dbReference type="GO" id="GO:0004175">
    <property type="term" value="F:endopeptidase activity"/>
    <property type="evidence" value="ECO:0007669"/>
    <property type="project" value="TreeGrafter"/>
</dbReference>
<dbReference type="NCBIfam" id="TIGR00225">
    <property type="entry name" value="prc"/>
    <property type="match status" value="1"/>
</dbReference>
<keyword evidence="3 5" id="KW-0378">Hydrolase</keyword>
<evidence type="ECO:0000313" key="7">
    <source>
        <dbReference type="EMBL" id="PIY62043.1"/>
    </source>
</evidence>
<dbReference type="GO" id="GO:0006508">
    <property type="term" value="P:proteolysis"/>
    <property type="evidence" value="ECO:0007669"/>
    <property type="project" value="UniProtKB-KW"/>
</dbReference>
<dbReference type="PANTHER" id="PTHR32060:SF30">
    <property type="entry name" value="CARBOXY-TERMINAL PROCESSING PROTEASE CTPA"/>
    <property type="match status" value="1"/>
</dbReference>
<dbReference type="EMBL" id="PFLC01000055">
    <property type="protein sequence ID" value="PIY62043.1"/>
    <property type="molecule type" value="Genomic_DNA"/>
</dbReference>
<dbReference type="AlphaFoldDB" id="A0A2M7QAD7"/>
<gene>
    <name evidence="7" type="ORF">COY93_04215</name>
</gene>
<dbReference type="Pfam" id="PF17820">
    <property type="entry name" value="PDZ_6"/>
    <property type="match status" value="1"/>
</dbReference>
<evidence type="ECO:0000256" key="5">
    <source>
        <dbReference type="RuleBase" id="RU004404"/>
    </source>
</evidence>
<evidence type="ECO:0000313" key="8">
    <source>
        <dbReference type="Proteomes" id="UP000230973"/>
    </source>
</evidence>
<proteinExistence type="inferred from homology"/>
<name>A0A2M7QAD7_9BACT</name>
<evidence type="ECO:0000256" key="3">
    <source>
        <dbReference type="ARBA" id="ARBA00022801"/>
    </source>
</evidence>
<dbReference type="InterPro" id="IPR029045">
    <property type="entry name" value="ClpP/crotonase-like_dom_sf"/>
</dbReference>
<dbReference type="GO" id="GO:0007165">
    <property type="term" value="P:signal transduction"/>
    <property type="evidence" value="ECO:0007669"/>
    <property type="project" value="TreeGrafter"/>
</dbReference>
<dbReference type="Proteomes" id="UP000230973">
    <property type="component" value="Unassembled WGS sequence"/>
</dbReference>
<dbReference type="FunFam" id="2.30.42.10:FF:000063">
    <property type="entry name" value="Peptidase, S41 family"/>
    <property type="match status" value="1"/>
</dbReference>
<evidence type="ECO:0000256" key="4">
    <source>
        <dbReference type="ARBA" id="ARBA00022825"/>
    </source>
</evidence>
<sequence length="433" mass="46705">MSMEIDRQEKPSVVGFKRRNRYVLGLVGALLLLTGFLLGSSVGELWIGPAGADSPGEGQVVNRDAKPTTVLDRRVDFAGFWDVWEIVKSRSVKQPVDDVDLFYGAVAGMVGSLDDPYSIFLDPETAAMFESELSGTFQGIGAEIGIKEDQLKVIAPLPGTPAEKSGLRAGDSIMAIDGVETFGLPIDEAVRRIRGDEGTEVKLLIMREGDDIKEYGIFRGKITVDSVRWRTEERSGRRIGVIQLFHFNETTGPAFEEAVQGIMLQNPDGVILDLRNDPGGFLDTAVDVAGEWIQHDVVVQEKFSDGSVRNYSSDGLARFVDVPTVVLVNGGSASASEIVAGALQQQGKATVVGEQTFGKGSVQDYIEFDDGSALKLTIALWLTPDGQSIDQSGITPDQVVELTVDDFNSDRDPQYDRAIEILTGVGDDIAAGS</sequence>
<evidence type="ECO:0000256" key="1">
    <source>
        <dbReference type="ARBA" id="ARBA00009179"/>
    </source>
</evidence>
<accession>A0A2M7QAD7</accession>
<dbReference type="CDD" id="cd06782">
    <property type="entry name" value="cpPDZ_CPP-like"/>
    <property type="match status" value="1"/>
</dbReference>